<dbReference type="InterPro" id="IPR044861">
    <property type="entry name" value="IPNS-like_FE2OG_OXY"/>
</dbReference>
<evidence type="ECO:0000256" key="6">
    <source>
        <dbReference type="ARBA" id="ARBA00022833"/>
    </source>
</evidence>
<dbReference type="CDD" id="cd11375">
    <property type="entry name" value="Peptidase_M54"/>
    <property type="match status" value="1"/>
</dbReference>
<dbReference type="InterPro" id="IPR026992">
    <property type="entry name" value="DIOX_N"/>
</dbReference>
<dbReference type="InterPro" id="IPR020843">
    <property type="entry name" value="ER"/>
</dbReference>
<dbReference type="InterPro" id="IPR024079">
    <property type="entry name" value="MetalloPept_cat_dom_sf"/>
</dbReference>
<dbReference type="InterPro" id="IPR013149">
    <property type="entry name" value="ADH-like_C"/>
</dbReference>
<dbReference type="GO" id="GO:0006508">
    <property type="term" value="P:proteolysis"/>
    <property type="evidence" value="ECO:0007669"/>
    <property type="project" value="UniProtKB-KW"/>
</dbReference>
<dbReference type="Pfam" id="PF00172">
    <property type="entry name" value="Zn_clus"/>
    <property type="match status" value="1"/>
</dbReference>
<evidence type="ECO:0000256" key="9">
    <source>
        <dbReference type="ARBA" id="ARBA00023242"/>
    </source>
</evidence>
<protein>
    <submittedName>
        <fullName evidence="15">Uncharacterized protein</fullName>
    </submittedName>
</protein>
<dbReference type="Gene3D" id="2.60.120.330">
    <property type="entry name" value="B-lactam Antibiotic, Isopenicillin N Synthase, Chain"/>
    <property type="match status" value="1"/>
</dbReference>
<dbReference type="NCBIfam" id="NF041278">
    <property type="entry name" value="CmcJ_NvfI_EfuI"/>
    <property type="match status" value="1"/>
</dbReference>
<keyword evidence="3" id="KW-0645">Protease</keyword>
<dbReference type="InterPro" id="IPR044053">
    <property type="entry name" value="AsaB-like"/>
</dbReference>
<feature type="region of interest" description="Disordered" evidence="12">
    <location>
        <begin position="2125"/>
        <end position="2181"/>
    </location>
</feature>
<dbReference type="InterPro" id="IPR012962">
    <property type="entry name" value="Pept_M54_archaemetzincn"/>
</dbReference>
<dbReference type="SMART" id="SM00829">
    <property type="entry name" value="PKS_ER"/>
    <property type="match status" value="1"/>
</dbReference>
<dbReference type="PROSITE" id="PS00463">
    <property type="entry name" value="ZN2_CY6_FUNGAL_1"/>
    <property type="match status" value="1"/>
</dbReference>
<feature type="compositionally biased region" description="Low complexity" evidence="12">
    <location>
        <begin position="1914"/>
        <end position="1945"/>
    </location>
</feature>
<comment type="similarity">
    <text evidence="10">Belongs to the asaB hydroxylase/desaturase family.</text>
</comment>
<dbReference type="InterPro" id="IPR013154">
    <property type="entry name" value="ADH-like_N"/>
</dbReference>
<dbReference type="Proteomes" id="UP000045706">
    <property type="component" value="Unassembled WGS sequence"/>
</dbReference>
<dbReference type="InterPro" id="IPR002328">
    <property type="entry name" value="ADH_Zn_CS"/>
</dbReference>
<dbReference type="Pfam" id="PF03171">
    <property type="entry name" value="2OG-FeII_Oxy"/>
    <property type="match status" value="1"/>
</dbReference>
<dbReference type="InterPro" id="IPR047109">
    <property type="entry name" value="CAD-like"/>
</dbReference>
<evidence type="ECO:0000313" key="15">
    <source>
        <dbReference type="EMBL" id="CRK12214.1"/>
    </source>
</evidence>
<dbReference type="PROSITE" id="PS51471">
    <property type="entry name" value="FE2OG_OXY"/>
    <property type="match status" value="1"/>
</dbReference>
<comment type="similarity">
    <text evidence="2">Belongs to the SDHAF4 family.</text>
</comment>
<evidence type="ECO:0000259" key="13">
    <source>
        <dbReference type="PROSITE" id="PS50048"/>
    </source>
</evidence>
<keyword evidence="9" id="KW-0539">Nucleus</keyword>
<dbReference type="FunFam" id="3.40.50.720:FF:000022">
    <property type="entry name" value="Cinnamyl alcohol dehydrogenase"/>
    <property type="match status" value="1"/>
</dbReference>
<evidence type="ECO:0000259" key="14">
    <source>
        <dbReference type="PROSITE" id="PS51471"/>
    </source>
</evidence>
<evidence type="ECO:0000256" key="4">
    <source>
        <dbReference type="ARBA" id="ARBA00022723"/>
    </source>
</evidence>
<dbReference type="EMBL" id="CVQI01002891">
    <property type="protein sequence ID" value="CRK12214.1"/>
    <property type="molecule type" value="Genomic_DNA"/>
</dbReference>
<feature type="region of interest" description="Disordered" evidence="12">
    <location>
        <begin position="1874"/>
        <end position="1962"/>
    </location>
</feature>
<dbReference type="InterPro" id="IPR036291">
    <property type="entry name" value="NAD(P)-bd_dom_sf"/>
</dbReference>
<dbReference type="SUPFAM" id="SSF51735">
    <property type="entry name" value="NAD(P)-binding Rossmann-fold domains"/>
    <property type="match status" value="1"/>
</dbReference>
<evidence type="ECO:0000256" key="10">
    <source>
        <dbReference type="ARBA" id="ARBA00023604"/>
    </source>
</evidence>
<dbReference type="PROSITE" id="PS00059">
    <property type="entry name" value="ADH_ZINC"/>
    <property type="match status" value="1"/>
</dbReference>
<keyword evidence="5" id="KW-0378">Hydrolase</keyword>
<dbReference type="PROSITE" id="PS50048">
    <property type="entry name" value="ZN2_CY6_FUNGAL_2"/>
    <property type="match status" value="1"/>
</dbReference>
<dbReference type="GO" id="GO:0008270">
    <property type="term" value="F:zinc ion binding"/>
    <property type="evidence" value="ECO:0007669"/>
    <property type="project" value="InterPro"/>
</dbReference>
<dbReference type="Gene3D" id="3.90.180.10">
    <property type="entry name" value="Medium-chain alcohol dehydrogenases, catalytic domain"/>
    <property type="match status" value="1"/>
</dbReference>
<dbReference type="InterPro" id="IPR012875">
    <property type="entry name" value="SDHF4"/>
</dbReference>
<dbReference type="Pfam" id="PF14226">
    <property type="entry name" value="DIOX_N"/>
    <property type="match status" value="1"/>
</dbReference>
<dbReference type="Gene3D" id="3.40.50.620">
    <property type="entry name" value="HUPs"/>
    <property type="match status" value="1"/>
</dbReference>
<dbReference type="GO" id="GO:0044283">
    <property type="term" value="P:small molecule biosynthetic process"/>
    <property type="evidence" value="ECO:0007669"/>
    <property type="project" value="UniProtKB-ARBA"/>
</dbReference>
<keyword evidence="4 11" id="KW-0479">Metal-binding</keyword>
<keyword evidence="7" id="KW-0560">Oxidoreductase</keyword>
<dbReference type="SUPFAM" id="SSF52374">
    <property type="entry name" value="Nucleotidylyl transferase"/>
    <property type="match status" value="1"/>
</dbReference>
<dbReference type="InterPro" id="IPR036864">
    <property type="entry name" value="Zn2-C6_fun-type_DNA-bd_sf"/>
</dbReference>
<keyword evidence="8" id="KW-0482">Metalloprotease</keyword>
<dbReference type="InterPro" id="IPR027443">
    <property type="entry name" value="IPNS-like_sf"/>
</dbReference>
<dbReference type="InterPro" id="IPR001138">
    <property type="entry name" value="Zn2Cys6_DnaBD"/>
</dbReference>
<dbReference type="Pfam" id="PF07998">
    <property type="entry name" value="Peptidase_M54"/>
    <property type="match status" value="1"/>
</dbReference>
<evidence type="ECO:0000256" key="1">
    <source>
        <dbReference type="ARBA" id="ARBA00001947"/>
    </source>
</evidence>
<dbReference type="CDD" id="cd05283">
    <property type="entry name" value="CAD1"/>
    <property type="match status" value="1"/>
</dbReference>
<organism evidence="15 16">
    <name type="scientific">Verticillium longisporum</name>
    <name type="common">Verticillium dahliae var. longisporum</name>
    <dbReference type="NCBI Taxonomy" id="100787"/>
    <lineage>
        <taxon>Eukaryota</taxon>
        <taxon>Fungi</taxon>
        <taxon>Dikarya</taxon>
        <taxon>Ascomycota</taxon>
        <taxon>Pezizomycotina</taxon>
        <taxon>Sordariomycetes</taxon>
        <taxon>Hypocreomycetidae</taxon>
        <taxon>Glomerellales</taxon>
        <taxon>Plectosphaerellaceae</taxon>
        <taxon>Verticillium</taxon>
    </lineage>
</organism>
<dbReference type="Pfam" id="PF00107">
    <property type="entry name" value="ADH_zinc_N"/>
    <property type="match status" value="1"/>
</dbReference>
<evidence type="ECO:0000256" key="3">
    <source>
        <dbReference type="ARBA" id="ARBA00022670"/>
    </source>
</evidence>
<sequence length="2442" mass="268338">MDDKTILRNLFVFFDLYSANTNADVVQFAVQAGQSRPATALTKAKLRYVAEGHTPQPSPHNFHLPDITEFGDTRFLPLHSVRPVAPLDELTTSSSNVSLRAHGFTAIRRPTALHAPPHCSLSFRDPELLKQHVIPDTELALKQLTGCTTVVTEALLLRCALWSATDSLAAHGSAGDKASELKTGFPQFIGFDPISGGGSPASKIHLDYSPDGARMHIRRFHPRTAEAAAEIIRVEDSLVAAGKDLSDSYKHSGGPRWALYSTWRPLKTVRRDPLAVLDYTTFKEDDYVPAAVPTPSLGREGVCETHPAECYLARYSKQHKWYWIDNQIPEECLVLRFFDSDEERAGSIAAGGVLHSSAELEGNDDAEPRESLEILNYRIFANVHTYRITMKDEFTKVPVVDYSLSQHPAGKAEFLSQLRNAIVNVGFFYLSNHSIPEEVQQAVLEQTNAFFILPLQKKLDIDMAHSKHFLGYNGMSSEKTVAITGQNESVFLRWKFGPEYPPPHPAELAYLNLHGPSQVLTALSLEWPDKNAVPDFRQAVETYRSAVQDLATSFISLTSEALGLEANSFSWLFEDTPFSRLNLRMYPAPLEESNGGARHGIAPHKDSSFMTYLLQGGDHNCLEVQNKTGNWIAVPPIPGTLVVNIGRLLEILTRGVCIATTHRVILGSAGFLDKHGNRLGSRFSIPFFQNVNLRVMPDDFAVDVPPHVADLSRGERALTDSGTFFSGIFDDSAGDTVFVSMLTSFVETAKAWYPDLLPVALKKQAEKKRLDLARGAKIEYIEERLSEASHSGHAPNHAAPEDIPSPLTFPAPLVLPGDDIAEDPKQDADGLRSFALRKGRNRVTPTRSTLYVIEAPTVSNEVSFMNAWLEPKVPPEYPPPTSLPSNLTRPGVSDIAAYLEAFYHGLSIKTLESHYTFVAWPTAQPSSSHPYVGLADPSGDCTRIRHRPSPDAVSHQLNLSDLLDALLAAPLPKDAYAVMLLTHHDTYESPSDDFCCGRAYGGSRICLVSSFRYSPALDAHNDVDRSHAWPASHCAWWIDAVCDHDGETFESATPAEGGLRAAVMAARSDMVPRGKGGWGAFWLASVCRTASHELGHCLGLAHCALYACVMQSTAGVGEDGRQPPYLCPVCLAKTALPSHHISPPPNHPPKHIMGYPDTFEGFCVDSPKTWTEFSKQTLTPKPFTDDDVDMQIECCGVCGSDVHTINGGWGEFKGPLCVGHEVVGKAVRVGKSVQDVKEGDRVGVGAQVWSCLKCPQCKSQNENYCPHMVDTYNSKYEDGSDAHGGFASHIRAHWYFVFRIPDALDSADAAPLLCAGLTTYSPLVRAGIKSGSKVAVIGIGGLGHLGLQWAKALGAEVYALTHSPSKEQDAKALGAAGVIDTNEDGWADKRAFQFDFVLNCTDAADKFDLPTYLSILNIGGEFHMVGLGDKSLPQMPPSAFASNAAKLTGSHIGNRQEMQAMLKLAGDKNITPMVEKLPLGEKGLKEAVERVQENKVRQVRIQLHSQRQSPHRQTCTPKPSPLKTGHVANMSADHPFAAYHPAGGTARAEVAIATAPLTHYIQEAYHELDPADEEAPIFRDDLEHTVEPLLRRGFRNTIILAAGGYNPPHYGHAELLTHVLHHGGEDLNIIAAIMIPIDDANLKRKFGIAENPIILPQSLRVSLCRNSPLIPNNVWVYDQPETEWHAFRSRLEASITSSGFTVEFMTVVGPDHISIGSVHSPARWSCSETIVSDACRPADFVAGHHKNLVRITGCTDWHRLKNPNLGKIRGLIEDKAARRFIDALVIGSVSQREQRAYVEESFCDAVLDLTIRFVPWTEGQRKPNVSSTDMRKLIVSCDATELGSTKGLAGKALCHEELVQWILRELPERAKMSAVPVKGETKLKPTPPTTRQLVPSKTPNANKRKEHQTSKMSRLLPRLPTTLRALRAPLARPYSSSSSSSSSSSAFKPSPAPPRLPASEQAEFERLQRTAAVASGFDMSPPSPAEATETTTAAAPGKIEVRADDGEALHQDVRRGAPPEFEGETNPKTGEVGGPKNEPLRWGGDGDWSYNGRPNEPRTGPTNSRHYDRVVAAQTAKRPSGAAAVAATARNPAKPDSAAFDPNGRDADKGRIDLDVSLPSHRAGQLAFGARQLPTDSTRRHDRTQGLALDQRSTRSGDVPFAVPPAMPPKGSRRFNGKSRSGCSQCKKRRVKCDCIGPVCANCRRRQEQCSYLGLLATNMSDLTTGLPISTRNDDAMAVVRHAAAAVEHASSRDALINTMPAERWRADEAELKHHFFTHAWHTFSLLSDPTKCDVWSRWIPQLATRHIFIQQIMLSLSALHICYLQPPDPKRYYALTYQYSIQASNCFRLAIREMNEENWVLLVMFSMCNGIFDYYRPFLDENVMSIPYQPNPADTLSLMRVGGQFGVSIAEYMKNSPLRDKIQQADADAWAKDPDDLARWR</sequence>
<dbReference type="SUPFAM" id="SSF55486">
    <property type="entry name" value="Metalloproteases ('zincins'), catalytic domain"/>
    <property type="match status" value="1"/>
</dbReference>
<dbReference type="Gene3D" id="3.40.50.720">
    <property type="entry name" value="NAD(P)-binding Rossmann-like Domain"/>
    <property type="match status" value="1"/>
</dbReference>
<dbReference type="InterPro" id="IPR005123">
    <property type="entry name" value="Oxoglu/Fe-dep_dioxygenase_dom"/>
</dbReference>
<dbReference type="Gene3D" id="3.40.390.10">
    <property type="entry name" value="Collagenase (Catalytic Domain)"/>
    <property type="match status" value="1"/>
</dbReference>
<name>A0A0G4KR20_VERLO</name>
<feature type="compositionally biased region" description="Polar residues" evidence="12">
    <location>
        <begin position="1889"/>
        <end position="1901"/>
    </location>
</feature>
<comment type="similarity">
    <text evidence="11">Belongs to the zinc-containing alcohol dehydrogenase family.</text>
</comment>
<dbReference type="InterPro" id="IPR011032">
    <property type="entry name" value="GroES-like_sf"/>
</dbReference>
<feature type="region of interest" description="Disordered" evidence="12">
    <location>
        <begin position="2014"/>
        <end position="2111"/>
    </location>
</feature>
<dbReference type="CDD" id="cd00067">
    <property type="entry name" value="GAL4"/>
    <property type="match status" value="1"/>
</dbReference>
<dbReference type="GO" id="GO:0016616">
    <property type="term" value="F:oxidoreductase activity, acting on the CH-OH group of donors, NAD or NADP as acceptor"/>
    <property type="evidence" value="ECO:0007669"/>
    <property type="project" value="InterPro"/>
</dbReference>
<dbReference type="SUPFAM" id="SSF50129">
    <property type="entry name" value="GroES-like"/>
    <property type="match status" value="1"/>
</dbReference>
<dbReference type="GO" id="GO:0008237">
    <property type="term" value="F:metallopeptidase activity"/>
    <property type="evidence" value="ECO:0007669"/>
    <property type="project" value="UniProtKB-KW"/>
</dbReference>
<dbReference type="SUPFAM" id="SSF51197">
    <property type="entry name" value="Clavaminate synthase-like"/>
    <property type="match status" value="1"/>
</dbReference>
<evidence type="ECO:0000256" key="2">
    <source>
        <dbReference type="ARBA" id="ARBA00005701"/>
    </source>
</evidence>
<evidence type="ECO:0000256" key="8">
    <source>
        <dbReference type="ARBA" id="ARBA00023049"/>
    </source>
</evidence>
<comment type="cofactor">
    <cofactor evidence="1 11">
        <name>Zn(2+)</name>
        <dbReference type="ChEBI" id="CHEBI:29105"/>
    </cofactor>
</comment>
<evidence type="ECO:0000256" key="12">
    <source>
        <dbReference type="SAM" id="MobiDB-lite"/>
    </source>
</evidence>
<feature type="region of interest" description="Disordered" evidence="12">
    <location>
        <begin position="1975"/>
        <end position="1998"/>
    </location>
</feature>
<dbReference type="Gene3D" id="4.10.240.10">
    <property type="entry name" value="Zn(2)-C6 fungal-type DNA-binding domain"/>
    <property type="match status" value="1"/>
</dbReference>
<evidence type="ECO:0000256" key="5">
    <source>
        <dbReference type="ARBA" id="ARBA00022801"/>
    </source>
</evidence>
<dbReference type="SUPFAM" id="SSF57701">
    <property type="entry name" value="Zn2/Cys6 DNA-binding domain"/>
    <property type="match status" value="1"/>
</dbReference>
<proteinExistence type="inferred from homology"/>
<evidence type="ECO:0000313" key="16">
    <source>
        <dbReference type="Proteomes" id="UP000045706"/>
    </source>
</evidence>
<reference evidence="16" key="1">
    <citation type="submission" date="2015-05" db="EMBL/GenBank/DDBJ databases">
        <authorList>
            <person name="Fogelqvist Johan"/>
        </authorList>
    </citation>
    <scope>NUCLEOTIDE SEQUENCE [LARGE SCALE GENOMIC DNA]</scope>
</reference>
<gene>
    <name evidence="15" type="ORF">BN1723_009656</name>
</gene>
<dbReference type="Pfam" id="PF08240">
    <property type="entry name" value="ADH_N"/>
    <property type="match status" value="1"/>
</dbReference>
<dbReference type="GO" id="GO:0000981">
    <property type="term" value="F:DNA-binding transcription factor activity, RNA polymerase II-specific"/>
    <property type="evidence" value="ECO:0007669"/>
    <property type="project" value="InterPro"/>
</dbReference>
<dbReference type="PANTHER" id="PTHR42683">
    <property type="entry name" value="ALDEHYDE REDUCTASE"/>
    <property type="match status" value="1"/>
</dbReference>
<keyword evidence="6 11" id="KW-0862">Zinc</keyword>
<accession>A0A0G4KR20</accession>
<feature type="domain" description="Zn(2)-C6 fungal-type" evidence="13">
    <location>
        <begin position="2182"/>
        <end position="2212"/>
    </location>
</feature>
<feature type="domain" description="Fe2OG dioxygenase" evidence="14">
    <location>
        <begin position="576"/>
        <end position="691"/>
    </location>
</feature>
<feature type="compositionally biased region" description="Low complexity" evidence="12">
    <location>
        <begin position="1985"/>
        <end position="1996"/>
    </location>
</feature>
<feature type="compositionally biased region" description="Low complexity" evidence="12">
    <location>
        <begin position="2082"/>
        <end position="2092"/>
    </location>
</feature>
<dbReference type="SMART" id="SM00066">
    <property type="entry name" value="GAL4"/>
    <property type="match status" value="1"/>
</dbReference>
<evidence type="ECO:0000256" key="7">
    <source>
        <dbReference type="ARBA" id="ARBA00023002"/>
    </source>
</evidence>
<dbReference type="Pfam" id="PF07896">
    <property type="entry name" value="DUF1674"/>
    <property type="match status" value="1"/>
</dbReference>
<evidence type="ECO:0000256" key="11">
    <source>
        <dbReference type="RuleBase" id="RU361277"/>
    </source>
</evidence>
<dbReference type="InterPro" id="IPR014729">
    <property type="entry name" value="Rossmann-like_a/b/a_fold"/>
</dbReference>